<comment type="caution">
    <text evidence="2">The sequence shown here is derived from an EMBL/GenBank/DDBJ whole genome shotgun (WGS) entry which is preliminary data.</text>
</comment>
<dbReference type="RefSeq" id="WP_027692708.1">
    <property type="nucleotide sequence ID" value="NZ_CP010848.1"/>
</dbReference>
<evidence type="ECO:0000313" key="5">
    <source>
        <dbReference type="Proteomes" id="UP000237966"/>
    </source>
</evidence>
<keyword evidence="4" id="KW-1185">Reference proteome</keyword>
<dbReference type="AlphaFoldDB" id="A0A0C5BFV8"/>
<accession>A0A0C5BFV8</accession>
<proteinExistence type="predicted"/>
<evidence type="ECO:0000313" key="2">
    <source>
        <dbReference type="EMBL" id="KKM46056.1"/>
    </source>
</evidence>
<dbReference type="KEGG" id="rtc:APU90_04610"/>
<evidence type="ECO:0000313" key="3">
    <source>
        <dbReference type="EMBL" id="PPI16145.1"/>
    </source>
</evidence>
<dbReference type="GeneID" id="93667988"/>
<name>A0A0C5BFV8_9MICO</name>
<dbReference type="Proteomes" id="UP000237966">
    <property type="component" value="Unassembled WGS sequence"/>
</dbReference>
<evidence type="ECO:0008006" key="6">
    <source>
        <dbReference type="Google" id="ProtNLM"/>
    </source>
</evidence>
<gene>
    <name evidence="3" type="ORF">C5C51_01635</name>
    <name evidence="2" type="ORF">VT73_02885</name>
</gene>
<sequence>MLGPDDEHGTRQRPIYGTRAWTESYGRRNAVESANALIKVHYAQLRRGSIRALGQLAHGLLVSIILSTVNIALLDTTYDIDAGKHLPDDVPITAREPRTQALHRKPRSFQRRERTPKAQPKNDGPSTKTVDWATAK</sequence>
<organism evidence="2 4">
    <name type="scientific">Rathayibacter toxicus</name>
    <dbReference type="NCBI Taxonomy" id="145458"/>
    <lineage>
        <taxon>Bacteria</taxon>
        <taxon>Bacillati</taxon>
        <taxon>Actinomycetota</taxon>
        <taxon>Actinomycetes</taxon>
        <taxon>Micrococcales</taxon>
        <taxon>Microbacteriaceae</taxon>
        <taxon>Rathayibacter</taxon>
    </lineage>
</organism>
<dbReference type="KEGG" id="rtx:TI83_01875"/>
<feature type="region of interest" description="Disordered" evidence="1">
    <location>
        <begin position="84"/>
        <end position="136"/>
    </location>
</feature>
<evidence type="ECO:0000313" key="4">
    <source>
        <dbReference type="Proteomes" id="UP000052979"/>
    </source>
</evidence>
<dbReference type="PATRIC" id="fig|145458.7.peg.449"/>
<reference evidence="3 5" key="2">
    <citation type="submission" date="2018-02" db="EMBL/GenBank/DDBJ databases">
        <title>Bacteriophage NCPPB3778 and a type I-E CRISPR drive the evolution of the US Biological Select Agent, Rathayibacter toxicus.</title>
        <authorList>
            <person name="Davis E.W.II."/>
            <person name="Tabima J.F."/>
            <person name="Weisberg A.J."/>
            <person name="Lopes L.D."/>
            <person name="Wiseman M.S."/>
            <person name="Wiseman M.S."/>
            <person name="Pupko T."/>
            <person name="Belcher M.S."/>
            <person name="Sechler A.J."/>
            <person name="Tancos M.A."/>
            <person name="Schroeder B.K."/>
            <person name="Murray T.D."/>
            <person name="Luster D.G."/>
            <person name="Schneider W.L."/>
            <person name="Rogers E."/>
            <person name="Andreote F.D."/>
            <person name="Grunwald N.J."/>
            <person name="Putnam M.L."/>
            <person name="Chang J.H."/>
        </authorList>
    </citation>
    <scope>NUCLEOTIDE SEQUENCE [LARGE SCALE GENOMIC DNA]</scope>
    <source>
        <strain evidence="3 5">FH99</strain>
    </source>
</reference>
<reference evidence="2 4" key="1">
    <citation type="submission" date="2015-04" db="EMBL/GenBank/DDBJ databases">
        <title>Draft genome sequence of Rathayibacter toxicus strain FH-142 (AKA 70134 or CS 32), a Western Australian isolate.</title>
        <authorList>
            <consortium name="Consortium for Microbial Forensics and Genomics (microFORGE)"/>
            <person name="Knight B.M."/>
            <person name="Roberts D.P."/>
            <person name="Lin D."/>
            <person name="Hari K."/>
            <person name="Fletcher J."/>
            <person name="Melcher U."/>
            <person name="Blagden T."/>
            <person name="Luster D.G."/>
            <person name="Sechler A.J."/>
            <person name="Schneider W.L."/>
            <person name="Winegar R.A."/>
        </authorList>
    </citation>
    <scope>NUCLEOTIDE SEQUENCE [LARGE SCALE GENOMIC DNA]</scope>
    <source>
        <strain evidence="2 4">FH142</strain>
    </source>
</reference>
<dbReference type="OrthoDB" id="4485191at2"/>
<dbReference type="Proteomes" id="UP000052979">
    <property type="component" value="Unassembled WGS sequence"/>
</dbReference>
<dbReference type="EMBL" id="LBFI01000024">
    <property type="protein sequence ID" value="KKM46056.1"/>
    <property type="molecule type" value="Genomic_DNA"/>
</dbReference>
<evidence type="ECO:0000256" key="1">
    <source>
        <dbReference type="SAM" id="MobiDB-lite"/>
    </source>
</evidence>
<dbReference type="EMBL" id="PSWU01000004">
    <property type="protein sequence ID" value="PPI16145.1"/>
    <property type="molecule type" value="Genomic_DNA"/>
</dbReference>
<protein>
    <recommendedName>
        <fullName evidence="6">Transposase DDE domain-containing protein</fullName>
    </recommendedName>
</protein>